<keyword evidence="3" id="KW-1185">Reference proteome</keyword>
<dbReference type="InterPro" id="IPR051781">
    <property type="entry name" value="Metallo-dep_Hydrolase"/>
</dbReference>
<proteinExistence type="predicted"/>
<dbReference type="AlphaFoldDB" id="A0A7Y9DWC0"/>
<sequence>MRLLLHGGTVLDGTGAPAGRADVVVEDGRILDVGSGLDGDEALDCAGATITPGFVDAHVHVTSSGVDLMARLATPFSYQFFAAARNLTATLRAGVTTVRDAGGADAGVRRAVEDGLVEGPRMRIAVTILGQTGGHSDGWLPSGHCVPLSLPHPGRPDGVCDGIDGVRRKVREVLRAGADVVKICSTGGVLSPGDDPEHTQFSPEEIAVVVAEAAAQGREVMSHAQGALGVKNAVRAGVRSIEHGIFLDDEAIALMLEHDTVLVPTLVAPRAVLEAAEQGARLPAEVVAKAAAVVDVHVDSIRRAVDAGVRIAMGTDSGVGPHGRNLEELPLMAACGMAPEAVVAASTSAGARLLGLGDETGRVAPGLAADLCVLDGSLTRGAGLDDLSARLRAVFRAGRAVAVT</sequence>
<dbReference type="Gene3D" id="3.20.20.140">
    <property type="entry name" value="Metal-dependent hydrolases"/>
    <property type="match status" value="1"/>
</dbReference>
<dbReference type="RefSeq" id="WP_343054144.1">
    <property type="nucleotide sequence ID" value="NZ_BAABHP010000021.1"/>
</dbReference>
<dbReference type="Proteomes" id="UP000535890">
    <property type="component" value="Unassembled WGS sequence"/>
</dbReference>
<reference evidence="2 3" key="1">
    <citation type="submission" date="2020-07" db="EMBL/GenBank/DDBJ databases">
        <title>Sequencing the genomes of 1000 actinobacteria strains.</title>
        <authorList>
            <person name="Klenk H.-P."/>
        </authorList>
    </citation>
    <scope>NUCLEOTIDE SEQUENCE [LARGE SCALE GENOMIC DNA]</scope>
    <source>
        <strain evidence="2 3">DSM 45772</strain>
    </source>
</reference>
<dbReference type="InterPro" id="IPR006680">
    <property type="entry name" value="Amidohydro-rel"/>
</dbReference>
<evidence type="ECO:0000313" key="3">
    <source>
        <dbReference type="Proteomes" id="UP000535890"/>
    </source>
</evidence>
<accession>A0A7Y9DWC0</accession>
<gene>
    <name evidence="2" type="ORF">BJ983_002804</name>
</gene>
<dbReference type="Pfam" id="PF01979">
    <property type="entry name" value="Amidohydro_1"/>
    <property type="match status" value="1"/>
</dbReference>
<comment type="caution">
    <text evidence="2">The sequence shown here is derived from an EMBL/GenBank/DDBJ whole genome shotgun (WGS) entry which is preliminary data.</text>
</comment>
<keyword evidence="2" id="KW-0378">Hydrolase</keyword>
<dbReference type="PANTHER" id="PTHR43135:SF3">
    <property type="entry name" value="ALPHA-D-RIBOSE 1-METHYLPHOSPHONATE 5-TRIPHOSPHATE DIPHOSPHATASE"/>
    <property type="match status" value="1"/>
</dbReference>
<dbReference type="InterPro" id="IPR011059">
    <property type="entry name" value="Metal-dep_hydrolase_composite"/>
</dbReference>
<dbReference type="CDD" id="cd01299">
    <property type="entry name" value="Met_dep_hydrolase_A"/>
    <property type="match status" value="1"/>
</dbReference>
<feature type="domain" description="Amidohydrolase-related" evidence="1">
    <location>
        <begin position="49"/>
        <end position="379"/>
    </location>
</feature>
<dbReference type="EMBL" id="JACCBN010000001">
    <property type="protein sequence ID" value="NYD36702.1"/>
    <property type="molecule type" value="Genomic_DNA"/>
</dbReference>
<organism evidence="2 3">
    <name type="scientific">Actinomycetospora corticicola</name>
    <dbReference type="NCBI Taxonomy" id="663602"/>
    <lineage>
        <taxon>Bacteria</taxon>
        <taxon>Bacillati</taxon>
        <taxon>Actinomycetota</taxon>
        <taxon>Actinomycetes</taxon>
        <taxon>Pseudonocardiales</taxon>
        <taxon>Pseudonocardiaceae</taxon>
        <taxon>Actinomycetospora</taxon>
    </lineage>
</organism>
<evidence type="ECO:0000259" key="1">
    <source>
        <dbReference type="Pfam" id="PF01979"/>
    </source>
</evidence>
<evidence type="ECO:0000313" key="2">
    <source>
        <dbReference type="EMBL" id="NYD36702.1"/>
    </source>
</evidence>
<dbReference type="InterPro" id="IPR032466">
    <property type="entry name" value="Metal_Hydrolase"/>
</dbReference>
<dbReference type="InterPro" id="IPR057744">
    <property type="entry name" value="OTAase-like"/>
</dbReference>
<dbReference type="SUPFAM" id="SSF51556">
    <property type="entry name" value="Metallo-dependent hydrolases"/>
    <property type="match status" value="1"/>
</dbReference>
<dbReference type="SUPFAM" id="SSF51338">
    <property type="entry name" value="Composite domain of metallo-dependent hydrolases"/>
    <property type="match status" value="1"/>
</dbReference>
<dbReference type="PANTHER" id="PTHR43135">
    <property type="entry name" value="ALPHA-D-RIBOSE 1-METHYLPHOSPHONATE 5-TRIPHOSPHATE DIPHOSPHATASE"/>
    <property type="match status" value="1"/>
</dbReference>
<name>A0A7Y9DWC0_9PSEU</name>
<dbReference type="GO" id="GO:0016810">
    <property type="term" value="F:hydrolase activity, acting on carbon-nitrogen (but not peptide) bonds"/>
    <property type="evidence" value="ECO:0007669"/>
    <property type="project" value="InterPro"/>
</dbReference>
<protein>
    <submittedName>
        <fullName evidence="2">Imidazolonepropionase-like amidohydrolase</fullName>
    </submittedName>
</protein>
<dbReference type="Gene3D" id="2.30.40.10">
    <property type="entry name" value="Urease, subunit C, domain 1"/>
    <property type="match status" value="1"/>
</dbReference>